<evidence type="ECO:0000313" key="3">
    <source>
        <dbReference type="Proteomes" id="UP001470023"/>
    </source>
</evidence>
<dbReference type="EMBL" id="JBEPAZ010000067">
    <property type="protein sequence ID" value="MER6433723.1"/>
    <property type="molecule type" value="Genomic_DNA"/>
</dbReference>
<protein>
    <submittedName>
        <fullName evidence="2">Nuclear transport factor 2 family protein</fullName>
    </submittedName>
</protein>
<dbReference type="Gene3D" id="3.10.450.50">
    <property type="match status" value="1"/>
</dbReference>
<dbReference type="InterPro" id="IPR032710">
    <property type="entry name" value="NTF2-like_dom_sf"/>
</dbReference>
<dbReference type="RefSeq" id="WP_352065746.1">
    <property type="nucleotide sequence ID" value="NZ_JBEPAZ010000067.1"/>
</dbReference>
<accession>A0ABV1UJ20</accession>
<organism evidence="2 3">
    <name type="scientific">Streptomyces sp. 900105245</name>
    <dbReference type="NCBI Taxonomy" id="3154379"/>
    <lineage>
        <taxon>Bacteria</taxon>
        <taxon>Bacillati</taxon>
        <taxon>Actinomycetota</taxon>
        <taxon>Actinomycetes</taxon>
        <taxon>Kitasatosporales</taxon>
        <taxon>Streptomycetaceae</taxon>
        <taxon>Streptomyces</taxon>
    </lineage>
</organism>
<sequence>MSETRSPREVFHRLLEGITGGRFSELAELYAENAVVETVFQPVGPRRFEGRAVLMERFALVAAHSPLELSATNVVLRETDDPEVVVAEWDYRVHHRVTGRAFEAANIQVLRVRDGLIVESRDYHDHLALAVGGGGLPDLVAALEGRQPA</sequence>
<feature type="domain" description="SnoaL-like" evidence="1">
    <location>
        <begin position="12"/>
        <end position="119"/>
    </location>
</feature>
<evidence type="ECO:0000259" key="1">
    <source>
        <dbReference type="Pfam" id="PF12680"/>
    </source>
</evidence>
<comment type="caution">
    <text evidence="2">The sequence shown here is derived from an EMBL/GenBank/DDBJ whole genome shotgun (WGS) entry which is preliminary data.</text>
</comment>
<evidence type="ECO:0000313" key="2">
    <source>
        <dbReference type="EMBL" id="MER6433723.1"/>
    </source>
</evidence>
<gene>
    <name evidence="2" type="ORF">ABT272_39345</name>
</gene>
<dbReference type="Pfam" id="PF12680">
    <property type="entry name" value="SnoaL_2"/>
    <property type="match status" value="1"/>
</dbReference>
<dbReference type="InterPro" id="IPR037401">
    <property type="entry name" value="SnoaL-like"/>
</dbReference>
<name>A0ABV1UJ20_9ACTN</name>
<proteinExistence type="predicted"/>
<reference evidence="2 3" key="1">
    <citation type="submission" date="2024-06" db="EMBL/GenBank/DDBJ databases">
        <title>The Natural Products Discovery Center: Release of the First 8490 Sequenced Strains for Exploring Actinobacteria Biosynthetic Diversity.</title>
        <authorList>
            <person name="Kalkreuter E."/>
            <person name="Kautsar S.A."/>
            <person name="Yang D."/>
            <person name="Bader C.D."/>
            <person name="Teijaro C.N."/>
            <person name="Fluegel L."/>
            <person name="Davis C.M."/>
            <person name="Simpson J.R."/>
            <person name="Lauterbach L."/>
            <person name="Steele A.D."/>
            <person name="Gui C."/>
            <person name="Meng S."/>
            <person name="Li G."/>
            <person name="Viehrig K."/>
            <person name="Ye F."/>
            <person name="Su P."/>
            <person name="Kiefer A.F."/>
            <person name="Nichols A."/>
            <person name="Cepeda A.J."/>
            <person name="Yan W."/>
            <person name="Fan B."/>
            <person name="Jiang Y."/>
            <person name="Adhikari A."/>
            <person name="Zheng C.-J."/>
            <person name="Schuster L."/>
            <person name="Cowan T.M."/>
            <person name="Smanski M.J."/>
            <person name="Chevrette M.G."/>
            <person name="De Carvalho L.P.S."/>
            <person name="Shen B."/>
        </authorList>
    </citation>
    <scope>NUCLEOTIDE SEQUENCE [LARGE SCALE GENOMIC DNA]</scope>
    <source>
        <strain evidence="2 3">NPDC001166</strain>
    </source>
</reference>
<dbReference type="Proteomes" id="UP001470023">
    <property type="component" value="Unassembled WGS sequence"/>
</dbReference>
<dbReference type="SUPFAM" id="SSF54427">
    <property type="entry name" value="NTF2-like"/>
    <property type="match status" value="1"/>
</dbReference>
<keyword evidence="3" id="KW-1185">Reference proteome</keyword>